<protein>
    <submittedName>
        <fullName evidence="2 3">Uncharacterized protein LOC113510428 isoform X1</fullName>
    </submittedName>
</protein>
<organism evidence="1 2">
    <name type="scientific">Galleria mellonella</name>
    <name type="common">Greater wax moth</name>
    <dbReference type="NCBI Taxonomy" id="7137"/>
    <lineage>
        <taxon>Eukaryota</taxon>
        <taxon>Metazoa</taxon>
        <taxon>Ecdysozoa</taxon>
        <taxon>Arthropoda</taxon>
        <taxon>Hexapoda</taxon>
        <taxon>Insecta</taxon>
        <taxon>Pterygota</taxon>
        <taxon>Neoptera</taxon>
        <taxon>Endopterygota</taxon>
        <taxon>Lepidoptera</taxon>
        <taxon>Glossata</taxon>
        <taxon>Ditrysia</taxon>
        <taxon>Pyraloidea</taxon>
        <taxon>Pyralidae</taxon>
        <taxon>Galleriinae</taxon>
        <taxon>Galleria</taxon>
    </lineage>
</organism>
<dbReference type="GeneID" id="113510428"/>
<proteinExistence type="predicted"/>
<reference evidence="2 3" key="1">
    <citation type="submission" date="2025-05" db="UniProtKB">
        <authorList>
            <consortium name="RefSeq"/>
        </authorList>
    </citation>
    <scope>IDENTIFICATION</scope>
    <source>
        <tissue evidence="2 3">Whole larvae</tissue>
    </source>
</reference>
<dbReference type="AlphaFoldDB" id="A0A6J1WH98"/>
<dbReference type="KEGG" id="gmw:113510428"/>
<evidence type="ECO:0000313" key="1">
    <source>
        <dbReference type="Proteomes" id="UP001652740"/>
    </source>
</evidence>
<evidence type="ECO:0000313" key="2">
    <source>
        <dbReference type="RefSeq" id="XP_026749687.2"/>
    </source>
</evidence>
<name>A0A6J1WH98_GALME</name>
<sequence length="307" mass="35716">MDTAVIRQFLDYFQDFLHLCQLENWPNNDTTEAELKNAFLISKHIEKCMDRFQKNEIIDEFLSLLHSNEETSSTFLKTCLGDPPKYILKKIINSNAKVSQIDVGFQLFLQLFSEKRLEDSLTDLMLEAASKETLLRNLTQEIPKDKVVAFKSQILLFELHKCENTKNIVSEMLINSNQDVIDSLISCLLNKEVKYSNTVTSIASVFKEAMLSRNHSSQSFWKCLFKVDDKHFIQLCLDHTDLFKLIVISLVDCSKLLRENMSSEYFYIDITYSQLVSVVQRICSNDNLRTEFLNIVNDDPFWLDMTL</sequence>
<dbReference type="Proteomes" id="UP001652740">
    <property type="component" value="Unplaced"/>
</dbReference>
<accession>A0A6J1WH98</accession>
<dbReference type="RefSeq" id="XP_052749881.1">
    <property type="nucleotide sequence ID" value="XM_052893921.1"/>
</dbReference>
<keyword evidence="1" id="KW-1185">Reference proteome</keyword>
<evidence type="ECO:0000313" key="3">
    <source>
        <dbReference type="RefSeq" id="XP_052749881.1"/>
    </source>
</evidence>
<gene>
    <name evidence="2 3" type="primary">LOC113510428</name>
</gene>
<dbReference type="RefSeq" id="XP_026749687.2">
    <property type="nucleotide sequence ID" value="XM_026893886.3"/>
</dbReference>